<feature type="transmembrane region" description="Helical" evidence="2">
    <location>
        <begin position="365"/>
        <end position="386"/>
    </location>
</feature>
<feature type="transmembrane region" description="Helical" evidence="2">
    <location>
        <begin position="48"/>
        <end position="68"/>
    </location>
</feature>
<keyword evidence="2" id="KW-0812">Transmembrane</keyword>
<accession>A0A1J4KLK7</accession>
<organism evidence="3 4">
    <name type="scientific">Tritrichomonas foetus</name>
    <dbReference type="NCBI Taxonomy" id="1144522"/>
    <lineage>
        <taxon>Eukaryota</taxon>
        <taxon>Metamonada</taxon>
        <taxon>Parabasalia</taxon>
        <taxon>Tritrichomonadida</taxon>
        <taxon>Tritrichomonadidae</taxon>
        <taxon>Tritrichomonas</taxon>
    </lineage>
</organism>
<sequence>MSSGVYTTNELSSFDSSRNPSTELVQMMPKAKSNIVQYKRHTKISMKIIYLISFILVVISLFYPWFLIRSNALESFEQLIDSGLPIRAARLAQIVGTILDQYKMTTNYLSSLYESPQLLDTNYSNILQFVKFAVSTHATYDMKPSSMFIYTENVSFFMVNFRDDSSNYDFYSSVHIDGKYINKKFPSNYDFLNFDPINDGTTVQKIPSPTSPIPLDGRRWANSIFSDNGEYTTVLYSLAPTDGNRTIGMSMQIEKLYKIFDSGTVRKNLRYICMGLDGGVLFQSGIGSVKPVIVDGEPQFPKMADLGSEFWAYVSKIDFKTNIQQLIIFEETEYVARFANITSENQVTHHFILIVEKSKILSKPFFYSAVYIVVLISLLMILFVVAQFCKKRNDEKCKSRLSRQDTQFLPDNEGIESCSTLQHCITQLRSIELLYPEEIILNQVLDKVVANLCEQRHRHFLQKVRPNCGFCNHLISEPISTDFKTDTCFNCWSSMVRHLVDKDTPLVFNSDLCEQNPSQYLMKCFTKIILKENLTFEMIDPDIFLQFIFHFSISLCSDCTMASFVLCDVYNTLTTFFSTWIKNRIDFLIIYFTSMIYFTDSVSIEENLEMDEQTRIQIEALCDNYSRFTRKTEFVLDVFAEYFPGIEDQEIFKYFRKTVSKILLNIQDFNLLDMLGEFRVRIESPDFSVFNDDSDKILFFSALIKFCQFGIYFQDEDTMRTLAEVMDRTIFTPEEIRDRLLVSEFHYEHASKLAYFWLKCFTQFTEMPEKSENLEKTIRHWEGMKSLAMDEEQE</sequence>
<proteinExistence type="predicted"/>
<keyword evidence="4" id="KW-1185">Reference proteome</keyword>
<feature type="region of interest" description="Disordered" evidence="1">
    <location>
        <begin position="1"/>
        <end position="20"/>
    </location>
</feature>
<gene>
    <name evidence="3" type="ORF">TRFO_20067</name>
</gene>
<comment type="caution">
    <text evidence="3">The sequence shown here is derived from an EMBL/GenBank/DDBJ whole genome shotgun (WGS) entry which is preliminary data.</text>
</comment>
<keyword evidence="2" id="KW-1133">Transmembrane helix</keyword>
<dbReference type="GeneID" id="94835882"/>
<evidence type="ECO:0000313" key="3">
    <source>
        <dbReference type="EMBL" id="OHT10574.1"/>
    </source>
</evidence>
<name>A0A1J4KLK7_9EUKA</name>
<dbReference type="RefSeq" id="XP_068363710.1">
    <property type="nucleotide sequence ID" value="XM_068501178.1"/>
</dbReference>
<dbReference type="EMBL" id="MLAK01000607">
    <property type="protein sequence ID" value="OHT10574.1"/>
    <property type="molecule type" value="Genomic_DNA"/>
</dbReference>
<dbReference type="Proteomes" id="UP000179807">
    <property type="component" value="Unassembled WGS sequence"/>
</dbReference>
<evidence type="ECO:0000313" key="4">
    <source>
        <dbReference type="Proteomes" id="UP000179807"/>
    </source>
</evidence>
<evidence type="ECO:0000256" key="1">
    <source>
        <dbReference type="SAM" id="MobiDB-lite"/>
    </source>
</evidence>
<reference evidence="3" key="1">
    <citation type="submission" date="2016-10" db="EMBL/GenBank/DDBJ databases">
        <authorList>
            <person name="Benchimol M."/>
            <person name="Almeida L.G."/>
            <person name="Vasconcelos A.T."/>
            <person name="Perreira-Neves A."/>
            <person name="Rosa I.A."/>
            <person name="Tasca T."/>
            <person name="Bogo M.R."/>
            <person name="de Souza W."/>
        </authorList>
    </citation>
    <scope>NUCLEOTIDE SEQUENCE [LARGE SCALE GENOMIC DNA]</scope>
    <source>
        <strain evidence="3">K</strain>
    </source>
</reference>
<evidence type="ECO:0000256" key="2">
    <source>
        <dbReference type="SAM" id="Phobius"/>
    </source>
</evidence>
<dbReference type="OrthoDB" id="10674485at2759"/>
<protein>
    <submittedName>
        <fullName evidence="3">Uncharacterized protein</fullName>
    </submittedName>
</protein>
<keyword evidence="2" id="KW-0472">Membrane</keyword>
<dbReference type="VEuPathDB" id="TrichDB:TRFO_20067"/>
<dbReference type="AlphaFoldDB" id="A0A1J4KLK7"/>